<dbReference type="EMBL" id="ACCL02000023">
    <property type="protein sequence ID" value="EET58972.1"/>
    <property type="molecule type" value="Genomic_DNA"/>
</dbReference>
<organism evidence="1 2">
    <name type="scientific">Marvinbryantia formatexigens DSM 14469</name>
    <dbReference type="NCBI Taxonomy" id="478749"/>
    <lineage>
        <taxon>Bacteria</taxon>
        <taxon>Bacillati</taxon>
        <taxon>Bacillota</taxon>
        <taxon>Clostridia</taxon>
        <taxon>Lachnospirales</taxon>
        <taxon>Lachnospiraceae</taxon>
        <taxon>Marvinbryantia</taxon>
    </lineage>
</organism>
<evidence type="ECO:0000313" key="2">
    <source>
        <dbReference type="Proteomes" id="UP000005561"/>
    </source>
</evidence>
<accession>C6LK90</accession>
<keyword evidence="2" id="KW-1185">Reference proteome</keyword>
<protein>
    <submittedName>
        <fullName evidence="1">Uncharacterized protein</fullName>
    </submittedName>
</protein>
<reference evidence="1" key="1">
    <citation type="submission" date="2009-07" db="EMBL/GenBank/DDBJ databases">
        <authorList>
            <person name="Weinstock G."/>
            <person name="Sodergren E."/>
            <person name="Clifton S."/>
            <person name="Fulton L."/>
            <person name="Fulton B."/>
            <person name="Courtney L."/>
            <person name="Fronick C."/>
            <person name="Harrison M."/>
            <person name="Strong C."/>
            <person name="Farmer C."/>
            <person name="Delahaunty K."/>
            <person name="Markovic C."/>
            <person name="Hall O."/>
            <person name="Minx P."/>
            <person name="Tomlinson C."/>
            <person name="Mitreva M."/>
            <person name="Nelson J."/>
            <person name="Hou S."/>
            <person name="Wollam A."/>
            <person name="Pepin K.H."/>
            <person name="Johnson M."/>
            <person name="Bhonagiri V."/>
            <person name="Nash W.E."/>
            <person name="Warren W."/>
            <person name="Chinwalla A."/>
            <person name="Mardis E.R."/>
            <person name="Wilson R.K."/>
        </authorList>
    </citation>
    <scope>NUCLEOTIDE SEQUENCE [LARGE SCALE GENOMIC DNA]</scope>
    <source>
        <strain evidence="1">DSM 14469</strain>
    </source>
</reference>
<gene>
    <name evidence="1" type="ORF">BRYFOR_09078</name>
</gene>
<sequence>MIPRLFLNVHHFKKNIRRNAEKTASCQDFFLDISARTMYTKFVRGKTQVFFCAKIALFMTE</sequence>
<dbReference type="Proteomes" id="UP000005561">
    <property type="component" value="Unassembled WGS sequence"/>
</dbReference>
<name>C6LK90_9FIRM</name>
<dbReference type="AlphaFoldDB" id="C6LK90"/>
<proteinExistence type="predicted"/>
<evidence type="ECO:0000313" key="1">
    <source>
        <dbReference type="EMBL" id="EET58972.1"/>
    </source>
</evidence>
<comment type="caution">
    <text evidence="1">The sequence shown here is derived from an EMBL/GenBank/DDBJ whole genome shotgun (WGS) entry which is preliminary data.</text>
</comment>